<dbReference type="PROSITE" id="PS50005">
    <property type="entry name" value="TPR"/>
    <property type="match status" value="1"/>
</dbReference>
<dbReference type="InterPro" id="IPR051630">
    <property type="entry name" value="Corepressor-Demethylase"/>
</dbReference>
<keyword evidence="4" id="KW-0802">TPR repeat</keyword>
<dbReference type="SUPFAM" id="SSF48452">
    <property type="entry name" value="TPR-like"/>
    <property type="match status" value="1"/>
</dbReference>
<comment type="similarity">
    <text evidence="3">Belongs to the UTX family.</text>
</comment>
<proteinExistence type="inferred from homology"/>
<evidence type="ECO:0000313" key="6">
    <source>
        <dbReference type="Proteomes" id="UP000837857"/>
    </source>
</evidence>
<feature type="non-terminal residue" evidence="5">
    <location>
        <position position="173"/>
    </location>
</feature>
<name>A0ABN8IAE1_9NEOP</name>
<evidence type="ECO:0000313" key="5">
    <source>
        <dbReference type="EMBL" id="CAH2050132.1"/>
    </source>
</evidence>
<protein>
    <recommendedName>
        <fullName evidence="7">Histone demethylase UTY</fullName>
    </recommendedName>
</protein>
<organism evidence="5 6">
    <name type="scientific">Iphiclides podalirius</name>
    <name type="common">scarce swallowtail</name>
    <dbReference type="NCBI Taxonomy" id="110791"/>
    <lineage>
        <taxon>Eukaryota</taxon>
        <taxon>Metazoa</taxon>
        <taxon>Ecdysozoa</taxon>
        <taxon>Arthropoda</taxon>
        <taxon>Hexapoda</taxon>
        <taxon>Insecta</taxon>
        <taxon>Pterygota</taxon>
        <taxon>Neoptera</taxon>
        <taxon>Endopterygota</taxon>
        <taxon>Lepidoptera</taxon>
        <taxon>Glossata</taxon>
        <taxon>Ditrysia</taxon>
        <taxon>Papilionoidea</taxon>
        <taxon>Papilionidae</taxon>
        <taxon>Papilioninae</taxon>
        <taxon>Iphiclides</taxon>
    </lineage>
</organism>
<dbReference type="PANTHER" id="PTHR14017">
    <property type="entry name" value="LYSINE-SPECIFIC DEMETHYLASE"/>
    <property type="match status" value="1"/>
</dbReference>
<evidence type="ECO:0008006" key="7">
    <source>
        <dbReference type="Google" id="ProtNLM"/>
    </source>
</evidence>
<accession>A0ABN8IAE1</accession>
<dbReference type="Proteomes" id="UP000837857">
    <property type="component" value="Chromosome 2"/>
</dbReference>
<dbReference type="EMBL" id="OW152814">
    <property type="protein sequence ID" value="CAH2050132.1"/>
    <property type="molecule type" value="Genomic_DNA"/>
</dbReference>
<keyword evidence="6" id="KW-1185">Reference proteome</keyword>
<reference evidence="5" key="1">
    <citation type="submission" date="2022-03" db="EMBL/GenBank/DDBJ databases">
        <authorList>
            <person name="Martin H S."/>
        </authorList>
    </citation>
    <scope>NUCLEOTIDE SEQUENCE</scope>
</reference>
<keyword evidence="2" id="KW-0539">Nucleus</keyword>
<dbReference type="Gene3D" id="1.25.40.10">
    <property type="entry name" value="Tetratricopeptide repeat domain"/>
    <property type="match status" value="1"/>
</dbReference>
<dbReference type="InterPro" id="IPR011990">
    <property type="entry name" value="TPR-like_helical_dom_sf"/>
</dbReference>
<comment type="subcellular location">
    <subcellularLocation>
        <location evidence="1">Nucleus</location>
    </subcellularLocation>
</comment>
<evidence type="ECO:0000256" key="4">
    <source>
        <dbReference type="PROSITE-ProRule" id="PRU00339"/>
    </source>
</evidence>
<dbReference type="SMART" id="SM00028">
    <property type="entry name" value="TPR"/>
    <property type="match status" value="1"/>
</dbReference>
<sequence length="173" mass="20252">MDDKEELHLTSQELQVLSELDSRQFGFLKLRGSEHVRTRALVLKAVKYLEGMLVQVKEEERACSPGARRDICIDPKTYCKLGHFHLLLEDYAKAMSAYQKFYALEPDNWKDPLFLYGLGLCYYHYNAFEWTFSSLVRLEGLWELQRNAPVSLSTDRDHFVLVPIHVPFYSPYP</sequence>
<dbReference type="PANTHER" id="PTHR14017:SF1">
    <property type="entry name" value="LD02225P"/>
    <property type="match status" value="1"/>
</dbReference>
<gene>
    <name evidence="5" type="ORF">IPOD504_LOCUS7253</name>
</gene>
<feature type="repeat" description="TPR" evidence="4">
    <location>
        <begin position="75"/>
        <end position="108"/>
    </location>
</feature>
<evidence type="ECO:0000256" key="2">
    <source>
        <dbReference type="ARBA" id="ARBA00023242"/>
    </source>
</evidence>
<dbReference type="InterPro" id="IPR019734">
    <property type="entry name" value="TPR_rpt"/>
</dbReference>
<evidence type="ECO:0000256" key="1">
    <source>
        <dbReference type="ARBA" id="ARBA00004123"/>
    </source>
</evidence>
<evidence type="ECO:0000256" key="3">
    <source>
        <dbReference type="ARBA" id="ARBA00034483"/>
    </source>
</evidence>